<keyword evidence="1" id="KW-0472">Membrane</keyword>
<evidence type="ECO:0000313" key="3">
    <source>
        <dbReference type="Proteomes" id="UP000324974"/>
    </source>
</evidence>
<sequence length="276" mass="28967">MAVDRGGVVTAVGVLTIVGAVGVLAYQAQKGRPVPRPHNHAHAAADRGPSVHSRIVSLGNDEYHAEVVLATDGKLHLFVLGADEGRVQAVAGEPLPALLKGSGDPAAVEVMLAPSPQPGDPPGTTSRFVTAVPGAVVARPLEVTVPNLSVEGKRFRFTASVGAADHAAEMPAKVADDEERRLYLTSGGDYTAADIVANGRRTASEKFKGFRAKHDAHPSAGDLLCPITGTKAHQDCSWVVGGKTYTFCCPPCVDEFVKQAKDRPGTIRVPEEYVQK</sequence>
<evidence type="ECO:0000313" key="2">
    <source>
        <dbReference type="EMBL" id="QEL15105.1"/>
    </source>
</evidence>
<keyword evidence="1" id="KW-1133">Transmembrane helix</keyword>
<evidence type="ECO:0008006" key="4">
    <source>
        <dbReference type="Google" id="ProtNLM"/>
    </source>
</evidence>
<proteinExistence type="predicted"/>
<dbReference type="AlphaFoldDB" id="A0A5C1A997"/>
<dbReference type="KEGG" id="lrs:PX52LOC_02014"/>
<dbReference type="RefSeq" id="WP_149109951.1">
    <property type="nucleotide sequence ID" value="NZ_CP042425.1"/>
</dbReference>
<reference evidence="3" key="1">
    <citation type="submission" date="2019-08" db="EMBL/GenBank/DDBJ databases">
        <title>Limnoglobus roseus gen. nov., sp. nov., a novel freshwater planctomycete with a giant genome from the family Gemmataceae.</title>
        <authorList>
            <person name="Kulichevskaya I.S."/>
            <person name="Naumoff D.G."/>
            <person name="Miroshnikov K."/>
            <person name="Ivanova A."/>
            <person name="Philippov D.A."/>
            <person name="Hakobyan A."/>
            <person name="Rijpstra I.C."/>
            <person name="Sinninghe Damste J.S."/>
            <person name="Liesack W."/>
            <person name="Dedysh S.N."/>
        </authorList>
    </citation>
    <scope>NUCLEOTIDE SEQUENCE [LARGE SCALE GENOMIC DNA]</scope>
    <source>
        <strain evidence="3">PX52</strain>
    </source>
</reference>
<gene>
    <name evidence="2" type="ORF">PX52LOC_02014</name>
</gene>
<keyword evidence="3" id="KW-1185">Reference proteome</keyword>
<feature type="transmembrane region" description="Helical" evidence="1">
    <location>
        <begin position="6"/>
        <end position="26"/>
    </location>
</feature>
<dbReference type="Proteomes" id="UP000324974">
    <property type="component" value="Chromosome"/>
</dbReference>
<accession>A0A5C1A997</accession>
<name>A0A5C1A997_9BACT</name>
<dbReference type="OrthoDB" id="272957at2"/>
<keyword evidence="1" id="KW-0812">Transmembrane</keyword>
<dbReference type="EMBL" id="CP042425">
    <property type="protein sequence ID" value="QEL15105.1"/>
    <property type="molecule type" value="Genomic_DNA"/>
</dbReference>
<protein>
    <recommendedName>
        <fullName evidence="4">YHS domain-containing protein</fullName>
    </recommendedName>
</protein>
<evidence type="ECO:0000256" key="1">
    <source>
        <dbReference type="SAM" id="Phobius"/>
    </source>
</evidence>
<organism evidence="2 3">
    <name type="scientific">Limnoglobus roseus</name>
    <dbReference type="NCBI Taxonomy" id="2598579"/>
    <lineage>
        <taxon>Bacteria</taxon>
        <taxon>Pseudomonadati</taxon>
        <taxon>Planctomycetota</taxon>
        <taxon>Planctomycetia</taxon>
        <taxon>Gemmatales</taxon>
        <taxon>Gemmataceae</taxon>
        <taxon>Limnoglobus</taxon>
    </lineage>
</organism>